<protein>
    <submittedName>
        <fullName evidence="1">Splicing factor U2AF 59kDa subunit</fullName>
    </submittedName>
</protein>
<gene>
    <name evidence="1" type="ORF">NBO_53g0018</name>
</gene>
<reference evidence="1 2" key="1">
    <citation type="journal article" date="2013" name="BMC Genomics">
        <title>Comparative genomics of parasitic silkworm microsporidia reveal an association between genome expansion and host adaptation.</title>
        <authorList>
            <person name="Pan G."/>
            <person name="Xu J."/>
            <person name="Li T."/>
            <person name="Xia Q."/>
            <person name="Liu S.L."/>
            <person name="Zhang G."/>
            <person name="Li S."/>
            <person name="Li C."/>
            <person name="Liu H."/>
            <person name="Yang L."/>
            <person name="Liu T."/>
            <person name="Zhang X."/>
            <person name="Wu Z."/>
            <person name="Fan W."/>
            <person name="Dang X."/>
            <person name="Xiang H."/>
            <person name="Tao M."/>
            <person name="Li Y."/>
            <person name="Hu J."/>
            <person name="Li Z."/>
            <person name="Lin L."/>
            <person name="Luo J."/>
            <person name="Geng L."/>
            <person name="Wang L."/>
            <person name="Long M."/>
            <person name="Wan Y."/>
            <person name="He N."/>
            <person name="Zhang Z."/>
            <person name="Lu C."/>
            <person name="Keeling P.J."/>
            <person name="Wang J."/>
            <person name="Xiang Z."/>
            <person name="Zhou Z."/>
        </authorList>
    </citation>
    <scope>NUCLEOTIDE SEQUENCE [LARGE SCALE GENOMIC DNA]</scope>
    <source>
        <strain evidence="2">CQ1 / CVCC 102059</strain>
    </source>
</reference>
<dbReference type="EMBL" id="KB908961">
    <property type="protein sequence ID" value="EOB13894.1"/>
    <property type="molecule type" value="Genomic_DNA"/>
</dbReference>
<dbReference type="STRING" id="578461.R0M7E2"/>
<dbReference type="VEuPathDB" id="MicrosporidiaDB:NBO_53g0018"/>
<dbReference type="OrthoDB" id="10266058at2759"/>
<keyword evidence="2" id="KW-1185">Reference proteome</keyword>
<evidence type="ECO:0000313" key="1">
    <source>
        <dbReference type="EMBL" id="EOB13894.1"/>
    </source>
</evidence>
<dbReference type="Proteomes" id="UP000016927">
    <property type="component" value="Unassembled WGS sequence"/>
</dbReference>
<name>R0M7E2_NOSB1</name>
<evidence type="ECO:0000313" key="2">
    <source>
        <dbReference type="Proteomes" id="UP000016927"/>
    </source>
</evidence>
<accession>R0M7E2</accession>
<proteinExistence type="predicted"/>
<dbReference type="OMA" id="ELICANL"/>
<sequence length="334" mass="39281">MILPLHKRKRKISFFDLESRFIPALEFIEDLIDSKLKYVLDITNHVEIVNKFTILFKKEDVCPELLCLTSKNEDEIRDYLNPFRPVSTNQISKEIYKISFDNQSSCDFCSFCSSEDFVFYGYPIKNDLTKNKIKNSVYNTDVPINYNKLILGPLEDTTKEDLFYLLNEIDEIVSLRTTINKKYFTFSFLDADLNKSFVDNITRERKENVNLPEARYCYQDCIILKFNSPYFPIVCSLKKTKIVLLLNLNPKSDISDLIRNHCKEVKEFKIVKYNIFDKFDAIKFKSKNDKIFIECDSIESAEIVYYNLGGLNVNGSILITSFYPEYNYFIGEFE</sequence>
<dbReference type="AlphaFoldDB" id="R0M7E2"/>
<dbReference type="HOGENOM" id="CLU_863558_0_0_1"/>
<organism evidence="1 2">
    <name type="scientific">Nosema bombycis (strain CQ1 / CVCC 102059)</name>
    <name type="common">Microsporidian parasite</name>
    <name type="synonym">Pebrine of silkworm</name>
    <dbReference type="NCBI Taxonomy" id="578461"/>
    <lineage>
        <taxon>Eukaryota</taxon>
        <taxon>Fungi</taxon>
        <taxon>Fungi incertae sedis</taxon>
        <taxon>Microsporidia</taxon>
        <taxon>Nosematidae</taxon>
        <taxon>Nosema</taxon>
    </lineage>
</organism>